<organism evidence="2 3">
    <name type="scientific">Multifurca ochricompacta</name>
    <dbReference type="NCBI Taxonomy" id="376703"/>
    <lineage>
        <taxon>Eukaryota</taxon>
        <taxon>Fungi</taxon>
        <taxon>Dikarya</taxon>
        <taxon>Basidiomycota</taxon>
        <taxon>Agaricomycotina</taxon>
        <taxon>Agaricomycetes</taxon>
        <taxon>Russulales</taxon>
        <taxon>Russulaceae</taxon>
        <taxon>Multifurca</taxon>
    </lineage>
</organism>
<keyword evidence="3" id="KW-1185">Reference proteome</keyword>
<accession>A0AAD4LTV3</accession>
<dbReference type="AlphaFoldDB" id="A0AAD4LTV3"/>
<sequence length="187" mass="20403">MANESSAVALPSQHVPVLPPDHTFRSDERSLDGPYPSVNYLNYPSSLAHYTANAGVYNGPPPPVTGPMEPYTYQGNHCAGYPPFGTVQHFPVAPGPSQVGYNVPLGPMIPNDSVVGWVPPPPNVAGPSREIPNSNPVSSEMIAEDELKRLARRYLQNPESRVDRVRMRQSGSGRFKVMIMLEIDNLV</sequence>
<dbReference type="EMBL" id="WTXG01000528">
    <property type="protein sequence ID" value="KAI0288159.1"/>
    <property type="molecule type" value="Genomic_DNA"/>
</dbReference>
<protein>
    <submittedName>
        <fullName evidence="2">Uncharacterized protein</fullName>
    </submittedName>
</protein>
<evidence type="ECO:0000313" key="2">
    <source>
        <dbReference type="EMBL" id="KAI0288159.1"/>
    </source>
</evidence>
<proteinExistence type="predicted"/>
<evidence type="ECO:0000256" key="1">
    <source>
        <dbReference type="SAM" id="MobiDB-lite"/>
    </source>
</evidence>
<gene>
    <name evidence="2" type="ORF">B0F90DRAFT_1672979</name>
</gene>
<name>A0AAD4LTV3_9AGAM</name>
<feature type="region of interest" description="Disordered" evidence="1">
    <location>
        <begin position="1"/>
        <end position="31"/>
    </location>
</feature>
<dbReference type="Proteomes" id="UP001203297">
    <property type="component" value="Unassembled WGS sequence"/>
</dbReference>
<reference evidence="2" key="1">
    <citation type="journal article" date="2022" name="New Phytol.">
        <title>Evolutionary transition to the ectomycorrhizal habit in the genomes of a hyperdiverse lineage of mushroom-forming fungi.</title>
        <authorList>
            <person name="Looney B."/>
            <person name="Miyauchi S."/>
            <person name="Morin E."/>
            <person name="Drula E."/>
            <person name="Courty P.E."/>
            <person name="Kohler A."/>
            <person name="Kuo A."/>
            <person name="LaButti K."/>
            <person name="Pangilinan J."/>
            <person name="Lipzen A."/>
            <person name="Riley R."/>
            <person name="Andreopoulos W."/>
            <person name="He G."/>
            <person name="Johnson J."/>
            <person name="Nolan M."/>
            <person name="Tritt A."/>
            <person name="Barry K.W."/>
            <person name="Grigoriev I.V."/>
            <person name="Nagy L.G."/>
            <person name="Hibbett D."/>
            <person name="Henrissat B."/>
            <person name="Matheny P.B."/>
            <person name="Labbe J."/>
            <person name="Martin F.M."/>
        </authorList>
    </citation>
    <scope>NUCLEOTIDE SEQUENCE</scope>
    <source>
        <strain evidence="2">BPL690</strain>
    </source>
</reference>
<evidence type="ECO:0000313" key="3">
    <source>
        <dbReference type="Proteomes" id="UP001203297"/>
    </source>
</evidence>
<feature type="compositionally biased region" description="Basic and acidic residues" evidence="1">
    <location>
        <begin position="22"/>
        <end position="31"/>
    </location>
</feature>
<comment type="caution">
    <text evidence="2">The sequence shown here is derived from an EMBL/GenBank/DDBJ whole genome shotgun (WGS) entry which is preliminary data.</text>
</comment>